<dbReference type="AlphaFoldDB" id="A0A5C6UT69"/>
<accession>A0A5C6UT69</accession>
<name>A0A5C6UT69_9SPHN</name>
<organism evidence="1 2">
    <name type="scientific">Flavisphingopyxis soli</name>
    <dbReference type="NCBI Taxonomy" id="2601267"/>
    <lineage>
        <taxon>Bacteria</taxon>
        <taxon>Pseudomonadati</taxon>
        <taxon>Pseudomonadota</taxon>
        <taxon>Alphaproteobacteria</taxon>
        <taxon>Sphingomonadales</taxon>
        <taxon>Sphingopyxidaceae</taxon>
        <taxon>Flavisphingopyxis</taxon>
    </lineage>
</organism>
<gene>
    <name evidence="1" type="ORF">FSZ31_05225</name>
</gene>
<keyword evidence="2" id="KW-1185">Reference proteome</keyword>
<proteinExistence type="predicted"/>
<reference evidence="1 2" key="1">
    <citation type="submission" date="2019-08" db="EMBL/GenBank/DDBJ databases">
        <title>Sphingorhabdus soil sp. nov., isolated from arctic soil.</title>
        <authorList>
            <person name="Liu Y."/>
        </authorList>
    </citation>
    <scope>NUCLEOTIDE SEQUENCE [LARGE SCALE GENOMIC DNA]</scope>
    <source>
        <strain evidence="1 2">D-2Q-5-6</strain>
    </source>
</reference>
<dbReference type="RefSeq" id="WP_147121955.1">
    <property type="nucleotide sequence ID" value="NZ_VOPY01000001.1"/>
</dbReference>
<evidence type="ECO:0000313" key="2">
    <source>
        <dbReference type="Proteomes" id="UP000321129"/>
    </source>
</evidence>
<evidence type="ECO:0008006" key="3">
    <source>
        <dbReference type="Google" id="ProtNLM"/>
    </source>
</evidence>
<evidence type="ECO:0000313" key="1">
    <source>
        <dbReference type="EMBL" id="TXC74118.1"/>
    </source>
</evidence>
<dbReference type="Proteomes" id="UP000321129">
    <property type="component" value="Unassembled WGS sequence"/>
</dbReference>
<dbReference type="EMBL" id="VOPY01000001">
    <property type="protein sequence ID" value="TXC74118.1"/>
    <property type="molecule type" value="Genomic_DNA"/>
</dbReference>
<comment type="caution">
    <text evidence="1">The sequence shown here is derived from an EMBL/GenBank/DDBJ whole genome shotgun (WGS) entry which is preliminary data.</text>
</comment>
<sequence>MAISGCDMPRDVEGTTEAIATAGTIRIGLAENSGKTTQDDAQLVSRLITRLERKTGAHAQITRATSEPLLLDLEAGELDLVIGSFAAKTPWVKRVSFAPALATHPRGEASLELKAAGRNGENRWISLIERESRAVAKEAGTP</sequence>
<dbReference type="OrthoDB" id="7427069at2"/>
<dbReference type="Gene3D" id="3.40.190.10">
    <property type="entry name" value="Periplasmic binding protein-like II"/>
    <property type="match status" value="1"/>
</dbReference>
<protein>
    <recommendedName>
        <fullName evidence="3">Transporter substrate-binding domain-containing protein</fullName>
    </recommendedName>
</protein>